<dbReference type="Proteomes" id="UP001197214">
    <property type="component" value="Unassembled WGS sequence"/>
</dbReference>
<evidence type="ECO:0000256" key="1">
    <source>
        <dbReference type="ARBA" id="ARBA00022679"/>
    </source>
</evidence>
<dbReference type="PANTHER" id="PTHR43877">
    <property type="entry name" value="AMINOALKYLPHOSPHONATE N-ACETYLTRANSFERASE-RELATED-RELATED"/>
    <property type="match status" value="1"/>
</dbReference>
<dbReference type="InterPro" id="IPR050832">
    <property type="entry name" value="Bact_Acetyltransf"/>
</dbReference>
<accession>A0ABS6XNW9</accession>
<gene>
    <name evidence="4" type="ORF">KY084_11305</name>
</gene>
<dbReference type="CDD" id="cd04301">
    <property type="entry name" value="NAT_SF"/>
    <property type="match status" value="1"/>
</dbReference>
<keyword evidence="5" id="KW-1185">Reference proteome</keyword>
<evidence type="ECO:0000256" key="2">
    <source>
        <dbReference type="ARBA" id="ARBA00023315"/>
    </source>
</evidence>
<dbReference type="EC" id="2.3.1.-" evidence="4"/>
<evidence type="ECO:0000313" key="4">
    <source>
        <dbReference type="EMBL" id="MBW4331453.1"/>
    </source>
</evidence>
<keyword evidence="2 4" id="KW-0012">Acyltransferase</keyword>
<evidence type="ECO:0000259" key="3">
    <source>
        <dbReference type="PROSITE" id="PS51186"/>
    </source>
</evidence>
<dbReference type="InterPro" id="IPR000182">
    <property type="entry name" value="GNAT_dom"/>
</dbReference>
<comment type="caution">
    <text evidence="4">The sequence shown here is derived from an EMBL/GenBank/DDBJ whole genome shotgun (WGS) entry which is preliminary data.</text>
</comment>
<organism evidence="4 5">
    <name type="scientific">Stakelama flava</name>
    <dbReference type="NCBI Taxonomy" id="2860338"/>
    <lineage>
        <taxon>Bacteria</taxon>
        <taxon>Pseudomonadati</taxon>
        <taxon>Pseudomonadota</taxon>
        <taxon>Alphaproteobacteria</taxon>
        <taxon>Sphingomonadales</taxon>
        <taxon>Sphingomonadaceae</taxon>
        <taxon>Stakelama</taxon>
    </lineage>
</organism>
<keyword evidence="1 4" id="KW-0808">Transferase</keyword>
<sequence>MHTIRLAKKADLPAILALFAASEVSEFARPAERAAQIWDATLASNHLFVFVSAIEKGLAATCTLITAPNLLRNGRSHAFLENVVTHPDHRGQGHGGAVVSRALDHGWALDCHHVLMQSGRPDPRVHRFYEKLGFLPGLRTGYVAMRPER</sequence>
<proteinExistence type="predicted"/>
<evidence type="ECO:0000313" key="5">
    <source>
        <dbReference type="Proteomes" id="UP001197214"/>
    </source>
</evidence>
<dbReference type="RefSeq" id="WP_219238583.1">
    <property type="nucleotide sequence ID" value="NZ_JAHWZX010000010.1"/>
</dbReference>
<reference evidence="4 5" key="1">
    <citation type="submission" date="2021-07" db="EMBL/GenBank/DDBJ databases">
        <title>Stakelama flava sp. nov., a novel endophytic bacterium isolated from branch of Kandelia candel.</title>
        <authorList>
            <person name="Tuo L."/>
        </authorList>
    </citation>
    <scope>NUCLEOTIDE SEQUENCE [LARGE SCALE GENOMIC DNA]</scope>
    <source>
        <strain evidence="4 5">CBK3Z-3</strain>
    </source>
</reference>
<dbReference type="Pfam" id="PF00583">
    <property type="entry name" value="Acetyltransf_1"/>
    <property type="match status" value="1"/>
</dbReference>
<feature type="domain" description="N-acetyltransferase" evidence="3">
    <location>
        <begin position="2"/>
        <end position="149"/>
    </location>
</feature>
<name>A0ABS6XNW9_9SPHN</name>
<dbReference type="PROSITE" id="PS51186">
    <property type="entry name" value="GNAT"/>
    <property type="match status" value="1"/>
</dbReference>
<dbReference type="EMBL" id="JAHWZX010000010">
    <property type="protein sequence ID" value="MBW4331453.1"/>
    <property type="molecule type" value="Genomic_DNA"/>
</dbReference>
<protein>
    <submittedName>
        <fullName evidence="4">GNAT family N-acetyltransferase</fullName>
        <ecNumber evidence="4">2.3.1.-</ecNumber>
    </submittedName>
</protein>
<dbReference type="GO" id="GO:0016746">
    <property type="term" value="F:acyltransferase activity"/>
    <property type="evidence" value="ECO:0007669"/>
    <property type="project" value="UniProtKB-KW"/>
</dbReference>